<dbReference type="InterPro" id="IPR036915">
    <property type="entry name" value="Cyclin-like_sf"/>
</dbReference>
<evidence type="ECO:0000256" key="2">
    <source>
        <dbReference type="ARBA" id="ARBA00022618"/>
    </source>
</evidence>
<dbReference type="GO" id="GO:0051301">
    <property type="term" value="P:cell division"/>
    <property type="evidence" value="ECO:0007669"/>
    <property type="project" value="UniProtKB-KW"/>
</dbReference>
<dbReference type="EMBL" id="QGNW01000001">
    <property type="protein sequence ID" value="RVX23325.1"/>
    <property type="molecule type" value="Genomic_DNA"/>
</dbReference>
<dbReference type="SMART" id="SM00385">
    <property type="entry name" value="CYCLIN"/>
    <property type="match status" value="1"/>
</dbReference>
<dbReference type="AlphaFoldDB" id="A0A438KQ60"/>
<dbReference type="SMART" id="SM01332">
    <property type="entry name" value="Cyclin_C"/>
    <property type="match status" value="1"/>
</dbReference>
<keyword evidence="3 5" id="KW-0195">Cyclin</keyword>
<accession>A0A438KQ60</accession>
<dbReference type="InterPro" id="IPR013763">
    <property type="entry name" value="Cyclin-like_dom"/>
</dbReference>
<dbReference type="Proteomes" id="UP000288805">
    <property type="component" value="Unassembled WGS sequence"/>
</dbReference>
<evidence type="ECO:0000256" key="6">
    <source>
        <dbReference type="SAM" id="MobiDB-lite"/>
    </source>
</evidence>
<dbReference type="CDD" id="cd20543">
    <property type="entry name" value="CYCLIN_AtCycD-like_rpt1"/>
    <property type="match status" value="1"/>
</dbReference>
<dbReference type="FunFam" id="1.10.472.10:FF:000219">
    <property type="entry name" value="Cyclin-D5-1"/>
    <property type="match status" value="1"/>
</dbReference>
<dbReference type="Gene3D" id="1.10.472.10">
    <property type="entry name" value="Cyclin-like"/>
    <property type="match status" value="2"/>
</dbReference>
<protein>
    <submittedName>
        <fullName evidence="9">Cyclin-D5-1</fullName>
    </submittedName>
</protein>
<evidence type="ECO:0000313" key="10">
    <source>
        <dbReference type="Proteomes" id="UP000288805"/>
    </source>
</evidence>
<organism evidence="9 10">
    <name type="scientific">Vitis vinifera</name>
    <name type="common">Grape</name>
    <dbReference type="NCBI Taxonomy" id="29760"/>
    <lineage>
        <taxon>Eukaryota</taxon>
        <taxon>Viridiplantae</taxon>
        <taxon>Streptophyta</taxon>
        <taxon>Embryophyta</taxon>
        <taxon>Tracheophyta</taxon>
        <taxon>Spermatophyta</taxon>
        <taxon>Magnoliopsida</taxon>
        <taxon>eudicotyledons</taxon>
        <taxon>Gunneridae</taxon>
        <taxon>Pentapetalae</taxon>
        <taxon>rosids</taxon>
        <taxon>Vitales</taxon>
        <taxon>Vitaceae</taxon>
        <taxon>Viteae</taxon>
        <taxon>Vitis</taxon>
    </lineage>
</organism>
<evidence type="ECO:0000256" key="4">
    <source>
        <dbReference type="ARBA" id="ARBA00023306"/>
    </source>
</evidence>
<evidence type="ECO:0000256" key="5">
    <source>
        <dbReference type="RuleBase" id="RU000383"/>
    </source>
</evidence>
<evidence type="ECO:0000259" key="8">
    <source>
        <dbReference type="SMART" id="SM01332"/>
    </source>
</evidence>
<evidence type="ECO:0000259" key="7">
    <source>
        <dbReference type="SMART" id="SM00385"/>
    </source>
</evidence>
<dbReference type="InterPro" id="IPR006671">
    <property type="entry name" value="Cyclin_N"/>
</dbReference>
<proteinExistence type="inferred from homology"/>
<evidence type="ECO:0000256" key="3">
    <source>
        <dbReference type="ARBA" id="ARBA00023127"/>
    </source>
</evidence>
<dbReference type="InterPro" id="IPR004367">
    <property type="entry name" value="Cyclin_C-dom"/>
</dbReference>
<feature type="domain" description="Cyclin-like" evidence="7">
    <location>
        <begin position="95"/>
        <end position="181"/>
    </location>
</feature>
<dbReference type="Pfam" id="PF02984">
    <property type="entry name" value="Cyclin_C"/>
    <property type="match status" value="1"/>
</dbReference>
<dbReference type="InterPro" id="IPR039361">
    <property type="entry name" value="Cyclin"/>
</dbReference>
<feature type="domain" description="Cyclin C-terminal" evidence="8">
    <location>
        <begin position="190"/>
        <end position="319"/>
    </location>
</feature>
<dbReference type="FunFam" id="1.10.472.10:FF:000069">
    <property type="entry name" value="Cyclin-D5-1"/>
    <property type="match status" value="1"/>
</dbReference>
<feature type="region of interest" description="Disordered" evidence="6">
    <location>
        <begin position="1"/>
        <end position="20"/>
    </location>
</feature>
<gene>
    <name evidence="9" type="primary">CYCD5-1_2</name>
    <name evidence="9" type="ORF">CK203_000789</name>
</gene>
<evidence type="ECO:0000256" key="1">
    <source>
        <dbReference type="ARBA" id="ARBA00009065"/>
    </source>
</evidence>
<name>A0A438KQ60_VITVI</name>
<reference evidence="9 10" key="1">
    <citation type="journal article" date="2018" name="PLoS Genet.">
        <title>Population sequencing reveals clonal diversity and ancestral inbreeding in the grapevine cultivar Chardonnay.</title>
        <authorList>
            <person name="Roach M.J."/>
            <person name="Johnson D.L."/>
            <person name="Bohlmann J."/>
            <person name="van Vuuren H.J."/>
            <person name="Jones S.J."/>
            <person name="Pretorius I.S."/>
            <person name="Schmidt S.A."/>
            <person name="Borneman A.R."/>
        </authorList>
    </citation>
    <scope>NUCLEOTIDE SEQUENCE [LARGE SCALE GENOMIC DNA]</scope>
    <source>
        <strain evidence="10">cv. Chardonnay</strain>
        <tissue evidence="9">Leaf</tissue>
    </source>
</reference>
<sequence>MFFPSVDAEGRAMENSDTSETSYSLPSLLCQENEACFGEEEQDQYMNLDPCLFSQSEDEYIQSLVKRETKSTMSSDNRSITNQSWLKRARLDSIKWVLNTRAFFGFQYRTAYLCVAYFDLFLSRRSIDNEKFWATRLLSVACLSLAAKMEELRVPNLSEFPVEGYYFDNKVIRRMELMVLETLEWKMLSITPFDFIPCFINKFCGESKSKELVSRTMELLLAITREVNLMDHRPSVIAAAAVLAAFDGQLTRKTMDCKMSVISLWGSRENEHIFSCYSLLQEIEMGKSKTPKQLISPNLSLSDNSSSIDVDESSFTSAVGSKRRLIYNDCDEVCQSAKICHR</sequence>
<dbReference type="SUPFAM" id="SSF47954">
    <property type="entry name" value="Cyclin-like"/>
    <property type="match status" value="1"/>
</dbReference>
<keyword evidence="2" id="KW-0132">Cell division</keyword>
<evidence type="ECO:0000313" key="9">
    <source>
        <dbReference type="EMBL" id="RVX23325.1"/>
    </source>
</evidence>
<comment type="caution">
    <text evidence="9">The sequence shown here is derived from an EMBL/GenBank/DDBJ whole genome shotgun (WGS) entry which is preliminary data.</text>
</comment>
<dbReference type="PANTHER" id="PTHR10177">
    <property type="entry name" value="CYCLINS"/>
    <property type="match status" value="1"/>
</dbReference>
<comment type="similarity">
    <text evidence="1">Belongs to the cyclin family. Cyclin D subfamily.</text>
</comment>
<dbReference type="CDD" id="cd20544">
    <property type="entry name" value="CYCLIN_AtCycD-like_rpt2"/>
    <property type="match status" value="1"/>
</dbReference>
<dbReference type="Pfam" id="PF00134">
    <property type="entry name" value="Cyclin_N"/>
    <property type="match status" value="1"/>
</dbReference>
<keyword evidence="4" id="KW-0131">Cell cycle</keyword>